<comment type="catalytic activity">
    <reaction evidence="12">
        <text>5-amino-6-(5-phospho-D-ribitylamino)uracil + NADP(+) = 5-amino-6-(5-phospho-D-ribosylamino)uracil + NADPH + H(+)</text>
        <dbReference type="Rhea" id="RHEA:17845"/>
        <dbReference type="ChEBI" id="CHEBI:15378"/>
        <dbReference type="ChEBI" id="CHEBI:57783"/>
        <dbReference type="ChEBI" id="CHEBI:58349"/>
        <dbReference type="ChEBI" id="CHEBI:58421"/>
        <dbReference type="ChEBI" id="CHEBI:58453"/>
        <dbReference type="EC" id="1.1.1.193"/>
    </reaction>
</comment>
<evidence type="ECO:0000256" key="10">
    <source>
        <dbReference type="ARBA" id="ARBA00023002"/>
    </source>
</evidence>
<comment type="function">
    <text evidence="1 12">Converts 2,5-diamino-6-(ribosylamino)-4(3h)-pyrimidinone 5'-phosphate into 5-amino-6-(ribosylamino)-2,4(1h,3h)-pyrimidinedione 5'-phosphate.</text>
</comment>
<dbReference type="GO" id="GO:0008835">
    <property type="term" value="F:diaminohydroxyphosphoribosylaminopyrimidine deaminase activity"/>
    <property type="evidence" value="ECO:0007669"/>
    <property type="project" value="UniProtKB-EC"/>
</dbReference>
<dbReference type="GO" id="GO:0050661">
    <property type="term" value="F:NADP binding"/>
    <property type="evidence" value="ECO:0007669"/>
    <property type="project" value="InterPro"/>
</dbReference>
<evidence type="ECO:0000313" key="17">
    <source>
        <dbReference type="EMBL" id="QJE74794.1"/>
    </source>
</evidence>
<keyword evidence="18" id="KW-1185">Reference proteome</keyword>
<feature type="binding site" evidence="14">
    <location>
        <position position="217"/>
    </location>
    <ligand>
        <name>NADP(+)</name>
        <dbReference type="ChEBI" id="CHEBI:58349"/>
    </ligand>
</feature>
<feature type="binding site" evidence="15">
    <location>
        <position position="69"/>
    </location>
    <ligand>
        <name>Zn(2+)</name>
        <dbReference type="ChEBI" id="CHEBI:29105"/>
        <note>catalytic</note>
    </ligand>
</feature>
<dbReference type="PANTHER" id="PTHR38011:SF7">
    <property type="entry name" value="2,5-DIAMINO-6-RIBOSYLAMINO-4(3H)-PYRIMIDINONE 5'-PHOSPHATE REDUCTASE"/>
    <property type="match status" value="1"/>
</dbReference>
<dbReference type="Pfam" id="PF00383">
    <property type="entry name" value="dCMP_cyt_deam_1"/>
    <property type="match status" value="1"/>
</dbReference>
<comment type="cofactor">
    <cofactor evidence="12 15">
        <name>Zn(2+)</name>
        <dbReference type="ChEBI" id="CHEBI:29105"/>
    </cofactor>
    <text evidence="12 15">Binds 1 zinc ion.</text>
</comment>
<feature type="binding site" evidence="14">
    <location>
        <begin position="293"/>
        <end position="299"/>
    </location>
    <ligand>
        <name>NADP(+)</name>
        <dbReference type="ChEBI" id="CHEBI:58349"/>
    </ligand>
</feature>
<dbReference type="PROSITE" id="PS51747">
    <property type="entry name" value="CYT_DCMP_DEAMINASES_2"/>
    <property type="match status" value="1"/>
</dbReference>
<name>A0A858RBL6_9PROT</name>
<dbReference type="SUPFAM" id="SSF53927">
    <property type="entry name" value="Cytidine deaminase-like"/>
    <property type="match status" value="1"/>
</dbReference>
<feature type="binding site" evidence="14">
    <location>
        <position position="178"/>
    </location>
    <ligand>
        <name>substrate</name>
    </ligand>
</feature>
<feature type="binding site" evidence="14">
    <location>
        <position position="291"/>
    </location>
    <ligand>
        <name>substrate</name>
    </ligand>
</feature>
<dbReference type="NCBIfam" id="TIGR00227">
    <property type="entry name" value="ribD_Cterm"/>
    <property type="match status" value="1"/>
</dbReference>
<keyword evidence="9 12" id="KW-0521">NADP</keyword>
<gene>
    <name evidence="17" type="primary">ribD</name>
    <name evidence="17" type="ORF">HHL28_05760</name>
</gene>
<feature type="active site" description="Proton donor" evidence="13">
    <location>
        <position position="46"/>
    </location>
</feature>
<sequence length="360" mass="38037">MAAALSLAERGLGRVWPNPSVGCVIVRDGQVVGRGATAPGGRPHGETEALRMAGDLARGATAYVSLEPCNHHGKTPPCTEALLAAGIARAVIACEDPDPRVMGGGIRRLREGGVQVDVGLLKAEAEALNEGFFLRLREKRPLVTLKLATSLDGRIATRSGESKWITGETARAWGHAIRTRHDAVMVGSGTALADDPELTVRLPGLEGRKPVRVVVDSRLRLPLTSRLVRTADRAPTWVVTQKGGTDATRARAFTECGVELLEVPAGPQGEMPIAAVLEALAARGLTRVMVEGGARLAASLVRAGLVDRVEWFRAGLLLGGDGLPATMPFGLTALADAPRFERVSVRQAGEDVLESYRRSG</sequence>
<evidence type="ECO:0000256" key="12">
    <source>
        <dbReference type="PIRNR" id="PIRNR006769"/>
    </source>
</evidence>
<keyword evidence="8 12" id="KW-0862">Zinc</keyword>
<dbReference type="PIRSF" id="PIRSF006769">
    <property type="entry name" value="RibD"/>
    <property type="match status" value="1"/>
</dbReference>
<accession>A0A858RBL6</accession>
<dbReference type="InterPro" id="IPR002734">
    <property type="entry name" value="RibDG_C"/>
</dbReference>
<dbReference type="InterPro" id="IPR011549">
    <property type="entry name" value="RibD_C"/>
</dbReference>
<proteinExistence type="inferred from homology"/>
<dbReference type="InterPro" id="IPR004794">
    <property type="entry name" value="Eubact_RibD"/>
</dbReference>
<evidence type="ECO:0000256" key="13">
    <source>
        <dbReference type="PIRSR" id="PIRSR006769-1"/>
    </source>
</evidence>
<keyword evidence="10 12" id="KW-0560">Oxidoreductase</keyword>
<keyword evidence="7 12" id="KW-0479">Metal-binding</keyword>
<dbReference type="Gene3D" id="3.40.430.10">
    <property type="entry name" value="Dihydrofolate Reductase, subunit A"/>
    <property type="match status" value="1"/>
</dbReference>
<dbReference type="InterPro" id="IPR016192">
    <property type="entry name" value="APOBEC/CMP_deaminase_Zn-bd"/>
</dbReference>
<feature type="binding site" evidence="15">
    <location>
        <position position="78"/>
    </location>
    <ligand>
        <name>Zn(2+)</name>
        <dbReference type="ChEBI" id="CHEBI:29105"/>
        <note>catalytic</note>
    </ligand>
</feature>
<keyword evidence="11" id="KW-0511">Multifunctional enzyme</keyword>
<evidence type="ECO:0000256" key="14">
    <source>
        <dbReference type="PIRSR" id="PIRSR006769-2"/>
    </source>
</evidence>
<dbReference type="EMBL" id="CP051775">
    <property type="protein sequence ID" value="QJE74794.1"/>
    <property type="molecule type" value="Genomic_DNA"/>
</dbReference>
<evidence type="ECO:0000256" key="5">
    <source>
        <dbReference type="ARBA" id="ARBA00007417"/>
    </source>
</evidence>
<dbReference type="InterPro" id="IPR002125">
    <property type="entry name" value="CMP_dCMP_dom"/>
</dbReference>
<dbReference type="KEGG" id="acru:HHL28_05760"/>
<dbReference type="InterPro" id="IPR024072">
    <property type="entry name" value="DHFR-like_dom_sf"/>
</dbReference>
<feature type="binding site" evidence="14">
    <location>
        <position position="162"/>
    </location>
    <ligand>
        <name>substrate</name>
    </ligand>
</feature>
<reference evidence="17" key="1">
    <citation type="submission" date="2020-04" db="EMBL/GenBank/DDBJ databases">
        <title>A desert anoxygenic phototrophic bacterium fixes CO2 using RubisCO under aerobic conditions.</title>
        <authorList>
            <person name="Tang K."/>
        </authorList>
    </citation>
    <scope>NUCLEOTIDE SEQUENCE [LARGE SCALE GENOMIC DNA]</scope>
    <source>
        <strain evidence="17">MIMtkB3</strain>
    </source>
</reference>
<evidence type="ECO:0000313" key="18">
    <source>
        <dbReference type="Proteomes" id="UP000501891"/>
    </source>
</evidence>
<feature type="binding site" evidence="14">
    <location>
        <position position="201"/>
    </location>
    <ligand>
        <name>substrate</name>
    </ligand>
</feature>
<dbReference type="Gene3D" id="3.40.140.10">
    <property type="entry name" value="Cytidine Deaminase, domain 2"/>
    <property type="match status" value="1"/>
</dbReference>
<dbReference type="SUPFAM" id="SSF53597">
    <property type="entry name" value="Dihydrofolate reductase-like"/>
    <property type="match status" value="1"/>
</dbReference>
<evidence type="ECO:0000256" key="8">
    <source>
        <dbReference type="ARBA" id="ARBA00022833"/>
    </source>
</evidence>
<evidence type="ECO:0000256" key="6">
    <source>
        <dbReference type="ARBA" id="ARBA00022619"/>
    </source>
</evidence>
<dbReference type="AlphaFoldDB" id="A0A858RBL6"/>
<feature type="binding site" evidence="14">
    <location>
        <position position="148"/>
    </location>
    <ligand>
        <name>NADP(+)</name>
        <dbReference type="ChEBI" id="CHEBI:58349"/>
    </ligand>
</feature>
<feature type="binding site" evidence="14">
    <location>
        <position position="164"/>
    </location>
    <ligand>
        <name>NADP(+)</name>
        <dbReference type="ChEBI" id="CHEBI:58349"/>
    </ligand>
</feature>
<keyword evidence="6 12" id="KW-0686">Riboflavin biosynthesis</keyword>
<feature type="binding site" evidence="14">
    <location>
        <position position="198"/>
    </location>
    <ligand>
        <name>substrate</name>
    </ligand>
</feature>
<keyword evidence="12 17" id="KW-0378">Hydrolase</keyword>
<dbReference type="GO" id="GO:0009231">
    <property type="term" value="P:riboflavin biosynthetic process"/>
    <property type="evidence" value="ECO:0007669"/>
    <property type="project" value="UniProtKB-UniPathway"/>
</dbReference>
<protein>
    <recommendedName>
        <fullName evidence="12">Riboflavin biosynthesis protein RibD</fullName>
    </recommendedName>
    <domain>
        <recommendedName>
            <fullName evidence="12">Diaminohydroxyphosphoribosylaminopyrimidine deaminase</fullName>
            <shortName evidence="12">DRAP deaminase</shortName>
            <ecNumber evidence="12">3.5.4.26</ecNumber>
        </recommendedName>
        <alternativeName>
            <fullName evidence="12">Riboflavin-specific deaminase</fullName>
        </alternativeName>
    </domain>
    <domain>
        <recommendedName>
            <fullName evidence="12">5-amino-6-(5-phosphoribosylamino)uracil reductase</fullName>
            <ecNumber evidence="12">1.1.1.193</ecNumber>
        </recommendedName>
        <alternativeName>
            <fullName evidence="12">HTP reductase</fullName>
        </alternativeName>
    </domain>
</protein>
<dbReference type="NCBIfam" id="TIGR00326">
    <property type="entry name" value="eubact_ribD"/>
    <property type="match status" value="1"/>
</dbReference>
<organism evidence="17 18">
    <name type="scientific">Aerophototrophica crusticola</name>
    <dbReference type="NCBI Taxonomy" id="1709002"/>
    <lineage>
        <taxon>Bacteria</taxon>
        <taxon>Pseudomonadati</taxon>
        <taxon>Pseudomonadota</taxon>
        <taxon>Alphaproteobacteria</taxon>
        <taxon>Rhodospirillales</taxon>
        <taxon>Rhodospirillaceae</taxon>
        <taxon>Aerophototrophica</taxon>
    </lineage>
</organism>
<dbReference type="GO" id="GO:0008703">
    <property type="term" value="F:5-amino-6-(5-phosphoribosylamino)uracil reductase activity"/>
    <property type="evidence" value="ECO:0007669"/>
    <property type="project" value="UniProtKB-EC"/>
</dbReference>
<evidence type="ECO:0000256" key="2">
    <source>
        <dbReference type="ARBA" id="ARBA00004882"/>
    </source>
</evidence>
<dbReference type="EC" id="1.1.1.193" evidence="12"/>
<comment type="similarity">
    <text evidence="5 12">In the C-terminal section; belongs to the HTP reductase family.</text>
</comment>
<comment type="pathway">
    <text evidence="3 12">Cofactor biosynthesis; riboflavin biosynthesis; 5-amino-6-(D-ribitylamino)uracil from GTP: step 3/4.</text>
</comment>
<dbReference type="CDD" id="cd01284">
    <property type="entry name" value="Riboflavin_deaminase-reductase"/>
    <property type="match status" value="1"/>
</dbReference>
<evidence type="ECO:0000256" key="4">
    <source>
        <dbReference type="ARBA" id="ARBA00005259"/>
    </source>
</evidence>
<evidence type="ECO:0000256" key="15">
    <source>
        <dbReference type="PIRSR" id="PIRSR006769-3"/>
    </source>
</evidence>
<dbReference type="InterPro" id="IPR016193">
    <property type="entry name" value="Cytidine_deaminase-like"/>
</dbReference>
<dbReference type="PANTHER" id="PTHR38011">
    <property type="entry name" value="DIHYDROFOLATE REDUCTASE FAMILY PROTEIN (AFU_ORTHOLOGUE AFUA_8G06820)"/>
    <property type="match status" value="1"/>
</dbReference>
<dbReference type="Pfam" id="PF01872">
    <property type="entry name" value="RibD_C"/>
    <property type="match status" value="1"/>
</dbReference>
<dbReference type="Proteomes" id="UP000501891">
    <property type="component" value="Chromosome"/>
</dbReference>
<dbReference type="InterPro" id="IPR050765">
    <property type="entry name" value="Riboflavin_Biosynth_HTPR"/>
</dbReference>
<evidence type="ECO:0000256" key="11">
    <source>
        <dbReference type="ARBA" id="ARBA00023268"/>
    </source>
</evidence>
<comment type="pathway">
    <text evidence="2 12">Cofactor biosynthesis; riboflavin biosynthesis; 5-amino-6-(D-ribitylamino)uracil from GTP: step 2/4.</text>
</comment>
<evidence type="ECO:0000256" key="7">
    <source>
        <dbReference type="ARBA" id="ARBA00022723"/>
    </source>
</evidence>
<evidence type="ECO:0000256" key="3">
    <source>
        <dbReference type="ARBA" id="ARBA00004910"/>
    </source>
</evidence>
<evidence type="ECO:0000259" key="16">
    <source>
        <dbReference type="PROSITE" id="PS51747"/>
    </source>
</evidence>
<feature type="binding site" evidence="14">
    <location>
        <position position="190"/>
    </location>
    <ligand>
        <name>NADP(+)</name>
        <dbReference type="ChEBI" id="CHEBI:58349"/>
    </ligand>
</feature>
<dbReference type="EC" id="3.5.4.26" evidence="12"/>
<comment type="catalytic activity">
    <reaction evidence="12">
        <text>2,5-diamino-6-hydroxy-4-(5-phosphoribosylamino)-pyrimidine + H2O + H(+) = 5-amino-6-(5-phospho-D-ribosylamino)uracil + NH4(+)</text>
        <dbReference type="Rhea" id="RHEA:21868"/>
        <dbReference type="ChEBI" id="CHEBI:15377"/>
        <dbReference type="ChEBI" id="CHEBI:15378"/>
        <dbReference type="ChEBI" id="CHEBI:28938"/>
        <dbReference type="ChEBI" id="CHEBI:58453"/>
        <dbReference type="ChEBI" id="CHEBI:58614"/>
        <dbReference type="EC" id="3.5.4.26"/>
    </reaction>
</comment>
<evidence type="ECO:0000256" key="1">
    <source>
        <dbReference type="ARBA" id="ARBA00002151"/>
    </source>
</evidence>
<dbReference type="GO" id="GO:0008270">
    <property type="term" value="F:zinc ion binding"/>
    <property type="evidence" value="ECO:0007669"/>
    <property type="project" value="InterPro"/>
</dbReference>
<dbReference type="PROSITE" id="PS00903">
    <property type="entry name" value="CYT_DCMP_DEAMINASES_1"/>
    <property type="match status" value="1"/>
</dbReference>
<feature type="domain" description="CMP/dCMP-type deaminase" evidence="16">
    <location>
        <begin position="1"/>
        <end position="117"/>
    </location>
</feature>
<dbReference type="UniPathway" id="UPA00275">
    <property type="reaction ID" value="UER00401"/>
</dbReference>
<feature type="binding site" evidence="14">
    <location>
        <position position="194"/>
    </location>
    <ligand>
        <name>NADP(+)</name>
        <dbReference type="ChEBI" id="CHEBI:58349"/>
    </ligand>
</feature>
<comment type="similarity">
    <text evidence="4 12">In the N-terminal section; belongs to the cytidine and deoxycytidylate deaminase family.</text>
</comment>
<evidence type="ECO:0000256" key="9">
    <source>
        <dbReference type="ARBA" id="ARBA00022857"/>
    </source>
</evidence>
<feature type="binding site" evidence="15">
    <location>
        <position position="44"/>
    </location>
    <ligand>
        <name>Zn(2+)</name>
        <dbReference type="ChEBI" id="CHEBI:29105"/>
        <note>catalytic</note>
    </ligand>
</feature>